<reference evidence="8 9" key="1">
    <citation type="submission" date="2014-10" db="EMBL/GenBank/DDBJ databases">
        <title>Draft genome of the hookworm Ancylostoma caninum.</title>
        <authorList>
            <person name="Mitreva M."/>
        </authorList>
    </citation>
    <scope>NUCLEOTIDE SEQUENCE [LARGE SCALE GENOMIC DNA]</scope>
    <source>
        <strain evidence="8 9">Baltimore</strain>
    </source>
</reference>
<feature type="zinc finger region" description="C3H1-type" evidence="5">
    <location>
        <begin position="238"/>
        <end position="265"/>
    </location>
</feature>
<organism evidence="8 9">
    <name type="scientific">Ancylostoma caninum</name>
    <name type="common">Dog hookworm</name>
    <dbReference type="NCBI Taxonomy" id="29170"/>
    <lineage>
        <taxon>Eukaryota</taxon>
        <taxon>Metazoa</taxon>
        <taxon>Ecdysozoa</taxon>
        <taxon>Nematoda</taxon>
        <taxon>Chromadorea</taxon>
        <taxon>Rhabditida</taxon>
        <taxon>Rhabditina</taxon>
        <taxon>Rhabditomorpha</taxon>
        <taxon>Strongyloidea</taxon>
        <taxon>Ancylostomatidae</taxon>
        <taxon>Ancylostomatinae</taxon>
        <taxon>Ancylostoma</taxon>
    </lineage>
</organism>
<dbReference type="SUPFAM" id="SSF90229">
    <property type="entry name" value="CCCH zinc finger"/>
    <property type="match status" value="1"/>
</dbReference>
<dbReference type="PROSITE" id="PS50103">
    <property type="entry name" value="ZF_C3H1"/>
    <property type="match status" value="2"/>
</dbReference>
<dbReference type="OrthoDB" id="410307at2759"/>
<keyword evidence="4 5" id="KW-0862">Zinc</keyword>
<dbReference type="PANTHER" id="PTHR12547">
    <property type="entry name" value="CCCH ZINC FINGER/TIS11-RELATED"/>
    <property type="match status" value="1"/>
</dbReference>
<evidence type="ECO:0000256" key="5">
    <source>
        <dbReference type="PROSITE-ProRule" id="PRU00723"/>
    </source>
</evidence>
<gene>
    <name evidence="8" type="ORF">ANCCAN_20041</name>
</gene>
<dbReference type="GO" id="GO:0043186">
    <property type="term" value="C:P granule"/>
    <property type="evidence" value="ECO:0007669"/>
    <property type="project" value="UniProtKB-ARBA"/>
</dbReference>
<keyword evidence="9" id="KW-1185">Reference proteome</keyword>
<comment type="caution">
    <text evidence="8">The sequence shown here is derived from an EMBL/GenBank/DDBJ whole genome shotgun (WGS) entry which is preliminary data.</text>
</comment>
<dbReference type="InterPro" id="IPR045877">
    <property type="entry name" value="ZFP36-like"/>
</dbReference>
<evidence type="ECO:0000256" key="1">
    <source>
        <dbReference type="ARBA" id="ARBA00022723"/>
    </source>
</evidence>
<name>A0A368FPM7_ANCCA</name>
<sequence>MPPPLDRPVQSFAKVVASSNGSRTLAPTGPPSTSTVPPLAPPAQLPKTTLCEFWRRGEVCRFGGNCWYAHGPAHMRANATEENRALNGDSSNPQNTELAEQDQALDASLNQFTPEQQQWVYLSQRAQTFLPLAHNILAARFNELCQKAGAVAEVSMPGRTCEEIEREQTSRACAAAVQRTNSLLLSTFGLYSSGPSTPTERSGWFSFSDDTFKEKAASYLRNIVDNVISDTTEFYLIPFEKEECTLYRHGQCPFGSSCFFEHPSEGNEGEMKVCSDD</sequence>
<feature type="domain" description="C3H1-type" evidence="7">
    <location>
        <begin position="238"/>
        <end position="265"/>
    </location>
</feature>
<dbReference type="SMART" id="SM00356">
    <property type="entry name" value="ZnF_C3H1"/>
    <property type="match status" value="2"/>
</dbReference>
<dbReference type="Pfam" id="PF00642">
    <property type="entry name" value="zf-CCCH"/>
    <property type="match status" value="1"/>
</dbReference>
<evidence type="ECO:0000256" key="4">
    <source>
        <dbReference type="ARBA" id="ARBA00022833"/>
    </source>
</evidence>
<dbReference type="Gene3D" id="4.10.1000.10">
    <property type="entry name" value="Zinc finger, CCCH-type"/>
    <property type="match status" value="1"/>
</dbReference>
<keyword evidence="2" id="KW-0677">Repeat</keyword>
<feature type="region of interest" description="Disordered" evidence="6">
    <location>
        <begin position="19"/>
        <end position="42"/>
    </location>
</feature>
<keyword evidence="3 5" id="KW-0863">Zinc-finger</keyword>
<dbReference type="InterPro" id="IPR000571">
    <property type="entry name" value="Znf_CCCH"/>
</dbReference>
<dbReference type="InterPro" id="IPR036855">
    <property type="entry name" value="Znf_CCCH_sf"/>
</dbReference>
<evidence type="ECO:0000256" key="6">
    <source>
        <dbReference type="SAM" id="MobiDB-lite"/>
    </source>
</evidence>
<evidence type="ECO:0000256" key="2">
    <source>
        <dbReference type="ARBA" id="ARBA00022737"/>
    </source>
</evidence>
<evidence type="ECO:0000259" key="7">
    <source>
        <dbReference type="PROSITE" id="PS50103"/>
    </source>
</evidence>
<dbReference type="GO" id="GO:0003729">
    <property type="term" value="F:mRNA binding"/>
    <property type="evidence" value="ECO:0007669"/>
    <property type="project" value="InterPro"/>
</dbReference>
<dbReference type="PANTHER" id="PTHR12547:SF159">
    <property type="entry name" value="CCCH ZINC FINGER-CONTAINING SAC3_GANP_NIN1_MTS3_EIF-3 P25 FAMILY PROTEIN"/>
    <property type="match status" value="1"/>
</dbReference>
<evidence type="ECO:0000256" key="3">
    <source>
        <dbReference type="ARBA" id="ARBA00022771"/>
    </source>
</evidence>
<evidence type="ECO:0000313" key="9">
    <source>
        <dbReference type="Proteomes" id="UP000252519"/>
    </source>
</evidence>
<dbReference type="EMBL" id="JOJR01000822">
    <property type="protein sequence ID" value="RCN34126.1"/>
    <property type="molecule type" value="Genomic_DNA"/>
</dbReference>
<accession>A0A368FPM7</accession>
<dbReference type="Proteomes" id="UP000252519">
    <property type="component" value="Unassembled WGS sequence"/>
</dbReference>
<proteinExistence type="predicted"/>
<feature type="zinc finger region" description="C3H1-type" evidence="5">
    <location>
        <begin position="45"/>
        <end position="73"/>
    </location>
</feature>
<dbReference type="STRING" id="29170.A0A368FPM7"/>
<feature type="domain" description="C3H1-type" evidence="7">
    <location>
        <begin position="45"/>
        <end position="73"/>
    </location>
</feature>
<keyword evidence="1 5" id="KW-0479">Metal-binding</keyword>
<evidence type="ECO:0000313" key="8">
    <source>
        <dbReference type="EMBL" id="RCN34126.1"/>
    </source>
</evidence>
<protein>
    <recommendedName>
        <fullName evidence="7">C3H1-type domain-containing protein</fullName>
    </recommendedName>
</protein>
<dbReference type="AlphaFoldDB" id="A0A368FPM7"/>
<dbReference type="GO" id="GO:0008270">
    <property type="term" value="F:zinc ion binding"/>
    <property type="evidence" value="ECO:0007669"/>
    <property type="project" value="UniProtKB-KW"/>
</dbReference>